<keyword evidence="3" id="KW-1185">Reference proteome</keyword>
<feature type="region of interest" description="Disordered" evidence="1">
    <location>
        <begin position="44"/>
        <end position="66"/>
    </location>
</feature>
<sequence>MTNTLLIFPQSEKHRRMNVAEARQICKHWWMKEALDRLVERLKSSSAGNQTGEDDDASELQETVEP</sequence>
<comment type="caution">
    <text evidence="2">The sequence shown here is derived from an EMBL/GenBank/DDBJ whole genome shotgun (WGS) entry which is preliminary data.</text>
</comment>
<evidence type="ECO:0000313" key="3">
    <source>
        <dbReference type="Proteomes" id="UP001454036"/>
    </source>
</evidence>
<name>A0AAV3RWG9_LITER</name>
<reference evidence="2 3" key="1">
    <citation type="submission" date="2024-01" db="EMBL/GenBank/DDBJ databases">
        <title>The complete chloroplast genome sequence of Lithospermum erythrorhizon: insights into the phylogenetic relationship among Boraginaceae species and the maternal lineages of purple gromwells.</title>
        <authorList>
            <person name="Okada T."/>
            <person name="Watanabe K."/>
        </authorList>
    </citation>
    <scope>NUCLEOTIDE SEQUENCE [LARGE SCALE GENOMIC DNA]</scope>
</reference>
<gene>
    <name evidence="2" type="ORF">LIER_31303</name>
</gene>
<evidence type="ECO:0000256" key="1">
    <source>
        <dbReference type="SAM" id="MobiDB-lite"/>
    </source>
</evidence>
<dbReference type="AlphaFoldDB" id="A0AAV3RWG9"/>
<evidence type="ECO:0000313" key="2">
    <source>
        <dbReference type="EMBL" id="GAA0183986.1"/>
    </source>
</evidence>
<proteinExistence type="predicted"/>
<accession>A0AAV3RWG9</accession>
<feature type="compositionally biased region" description="Acidic residues" evidence="1">
    <location>
        <begin position="52"/>
        <end position="66"/>
    </location>
</feature>
<dbReference type="Proteomes" id="UP001454036">
    <property type="component" value="Unassembled WGS sequence"/>
</dbReference>
<protein>
    <submittedName>
        <fullName evidence="2">Uncharacterized protein</fullName>
    </submittedName>
</protein>
<dbReference type="EMBL" id="BAABME010011579">
    <property type="protein sequence ID" value="GAA0183986.1"/>
    <property type="molecule type" value="Genomic_DNA"/>
</dbReference>
<organism evidence="2 3">
    <name type="scientific">Lithospermum erythrorhizon</name>
    <name type="common">Purple gromwell</name>
    <name type="synonym">Lithospermum officinale var. erythrorhizon</name>
    <dbReference type="NCBI Taxonomy" id="34254"/>
    <lineage>
        <taxon>Eukaryota</taxon>
        <taxon>Viridiplantae</taxon>
        <taxon>Streptophyta</taxon>
        <taxon>Embryophyta</taxon>
        <taxon>Tracheophyta</taxon>
        <taxon>Spermatophyta</taxon>
        <taxon>Magnoliopsida</taxon>
        <taxon>eudicotyledons</taxon>
        <taxon>Gunneridae</taxon>
        <taxon>Pentapetalae</taxon>
        <taxon>asterids</taxon>
        <taxon>lamiids</taxon>
        <taxon>Boraginales</taxon>
        <taxon>Boraginaceae</taxon>
        <taxon>Boraginoideae</taxon>
        <taxon>Lithospermeae</taxon>
        <taxon>Lithospermum</taxon>
    </lineage>
</organism>